<accession>A0A9D4FTA6</accession>
<sequence length="53" mass="5969">MAHLALYIARLTINVTTNAKRRKTYCRIDALAVLMSQNCTAAICPNNNETRNM</sequence>
<reference evidence="1" key="1">
    <citation type="journal article" date="2019" name="bioRxiv">
        <title>The Genome of the Zebra Mussel, Dreissena polymorpha: A Resource for Invasive Species Research.</title>
        <authorList>
            <person name="McCartney M.A."/>
            <person name="Auch B."/>
            <person name="Kono T."/>
            <person name="Mallez S."/>
            <person name="Zhang Y."/>
            <person name="Obille A."/>
            <person name="Becker A."/>
            <person name="Abrahante J.E."/>
            <person name="Garbe J."/>
            <person name="Badalamenti J.P."/>
            <person name="Herman A."/>
            <person name="Mangelson H."/>
            <person name="Liachko I."/>
            <person name="Sullivan S."/>
            <person name="Sone E.D."/>
            <person name="Koren S."/>
            <person name="Silverstein K.A.T."/>
            <person name="Beckman K.B."/>
            <person name="Gohl D.M."/>
        </authorList>
    </citation>
    <scope>NUCLEOTIDE SEQUENCE</scope>
    <source>
        <strain evidence="1">Duluth1</strain>
        <tissue evidence="1">Whole animal</tissue>
    </source>
</reference>
<comment type="caution">
    <text evidence="1">The sequence shown here is derived from an EMBL/GenBank/DDBJ whole genome shotgun (WGS) entry which is preliminary data.</text>
</comment>
<name>A0A9D4FTA6_DREPO</name>
<evidence type="ECO:0000313" key="2">
    <source>
        <dbReference type="Proteomes" id="UP000828390"/>
    </source>
</evidence>
<keyword evidence="2" id="KW-1185">Reference proteome</keyword>
<dbReference type="EMBL" id="JAIWYP010000006">
    <property type="protein sequence ID" value="KAH3803881.1"/>
    <property type="molecule type" value="Genomic_DNA"/>
</dbReference>
<dbReference type="AlphaFoldDB" id="A0A9D4FTA6"/>
<reference evidence="1" key="2">
    <citation type="submission" date="2020-11" db="EMBL/GenBank/DDBJ databases">
        <authorList>
            <person name="McCartney M.A."/>
            <person name="Auch B."/>
            <person name="Kono T."/>
            <person name="Mallez S."/>
            <person name="Becker A."/>
            <person name="Gohl D.M."/>
            <person name="Silverstein K.A.T."/>
            <person name="Koren S."/>
            <person name="Bechman K.B."/>
            <person name="Herman A."/>
            <person name="Abrahante J.E."/>
            <person name="Garbe J."/>
        </authorList>
    </citation>
    <scope>NUCLEOTIDE SEQUENCE</scope>
    <source>
        <strain evidence="1">Duluth1</strain>
        <tissue evidence="1">Whole animal</tissue>
    </source>
</reference>
<proteinExistence type="predicted"/>
<dbReference type="Proteomes" id="UP000828390">
    <property type="component" value="Unassembled WGS sequence"/>
</dbReference>
<gene>
    <name evidence="1" type="ORF">DPMN_132151</name>
</gene>
<protein>
    <submittedName>
        <fullName evidence="1">Uncharacterized protein</fullName>
    </submittedName>
</protein>
<evidence type="ECO:0000313" key="1">
    <source>
        <dbReference type="EMBL" id="KAH3803881.1"/>
    </source>
</evidence>
<organism evidence="1 2">
    <name type="scientific">Dreissena polymorpha</name>
    <name type="common">Zebra mussel</name>
    <name type="synonym">Mytilus polymorpha</name>
    <dbReference type="NCBI Taxonomy" id="45954"/>
    <lineage>
        <taxon>Eukaryota</taxon>
        <taxon>Metazoa</taxon>
        <taxon>Spiralia</taxon>
        <taxon>Lophotrochozoa</taxon>
        <taxon>Mollusca</taxon>
        <taxon>Bivalvia</taxon>
        <taxon>Autobranchia</taxon>
        <taxon>Heteroconchia</taxon>
        <taxon>Euheterodonta</taxon>
        <taxon>Imparidentia</taxon>
        <taxon>Neoheterodontei</taxon>
        <taxon>Myida</taxon>
        <taxon>Dreissenoidea</taxon>
        <taxon>Dreissenidae</taxon>
        <taxon>Dreissena</taxon>
    </lineage>
</organism>